<evidence type="ECO:0000313" key="4">
    <source>
        <dbReference type="EMBL" id="VVC77226.1"/>
    </source>
</evidence>
<dbReference type="Proteomes" id="UP000324194">
    <property type="component" value="Chromosome 2"/>
</dbReference>
<evidence type="ECO:0000313" key="5">
    <source>
        <dbReference type="Proteomes" id="UP000324194"/>
    </source>
</evidence>
<dbReference type="RefSeq" id="WP_148340623.1">
    <property type="nucleotide sequence ID" value="NZ_LR699120.1"/>
</dbReference>
<protein>
    <submittedName>
        <fullName evidence="4">Metalloregulation DNA-binding stress protein</fullName>
    </submittedName>
</protein>
<evidence type="ECO:0000256" key="1">
    <source>
        <dbReference type="ARBA" id="ARBA00009497"/>
    </source>
</evidence>
<dbReference type="CDD" id="cd01043">
    <property type="entry name" value="DPS"/>
    <property type="match status" value="1"/>
</dbReference>
<gene>
    <name evidence="4" type="primary">mrgA</name>
    <name evidence="4" type="ORF">AQUSIP_25530</name>
</gene>
<dbReference type="InterPro" id="IPR008331">
    <property type="entry name" value="Ferritin_DPS_dom"/>
</dbReference>
<dbReference type="PANTHER" id="PTHR42932:SF3">
    <property type="entry name" value="DNA PROTECTION DURING STARVATION PROTEIN"/>
    <property type="match status" value="1"/>
</dbReference>
<evidence type="ECO:0000259" key="3">
    <source>
        <dbReference type="Pfam" id="PF00210"/>
    </source>
</evidence>
<dbReference type="Pfam" id="PF00210">
    <property type="entry name" value="Ferritin"/>
    <property type="match status" value="1"/>
</dbReference>
<dbReference type="PANTHER" id="PTHR42932">
    <property type="entry name" value="GENERAL STRESS PROTEIN 20U"/>
    <property type="match status" value="1"/>
</dbReference>
<dbReference type="EMBL" id="LR699120">
    <property type="protein sequence ID" value="VVC77226.1"/>
    <property type="molecule type" value="Genomic_DNA"/>
</dbReference>
<dbReference type="GO" id="GO:0008199">
    <property type="term" value="F:ferric iron binding"/>
    <property type="evidence" value="ECO:0007669"/>
    <property type="project" value="InterPro"/>
</dbReference>
<dbReference type="PIRSF" id="PIRSF005900">
    <property type="entry name" value="Dps"/>
    <property type="match status" value="1"/>
</dbReference>
<reference evidence="4 5" key="1">
    <citation type="submission" date="2019-08" db="EMBL/GenBank/DDBJ databases">
        <authorList>
            <person name="Guy L."/>
        </authorList>
    </citation>
    <scope>NUCLEOTIDE SEQUENCE [LARGE SCALE GENOMIC DNA]</scope>
    <source>
        <strain evidence="4 5">SGT-108</strain>
    </source>
</reference>
<feature type="domain" description="Ferritin/DPS" evidence="3">
    <location>
        <begin position="30"/>
        <end position="169"/>
    </location>
</feature>
<keyword evidence="5" id="KW-1185">Reference proteome</keyword>
<name>A0A5E4PLX9_9COXI</name>
<dbReference type="PRINTS" id="PR01346">
    <property type="entry name" value="HELNAPAPROT"/>
</dbReference>
<keyword evidence="4" id="KW-0238">DNA-binding</keyword>
<sequence length="170" mass="19504">MKDITLIAATPQKLSTPNDLGEKARQAVPAAINPIVADAFALYVKTKNFHWHMSGSHYRDYHLLLDEQSDQIFAMIDVLAERVRKLGGLTIRSIDHIKSLQRIRDDNDAFVQPKDMLRRLMEDNKSFASSLRAAHKICDDNNDIATASLLENYVDETERRIWFLYETLSD</sequence>
<dbReference type="KEGG" id="asip:AQUSIP_25530"/>
<comment type="similarity">
    <text evidence="1 2">Belongs to the Dps family.</text>
</comment>
<dbReference type="AlphaFoldDB" id="A0A5E4PLX9"/>
<dbReference type="Gene3D" id="1.20.1260.10">
    <property type="match status" value="1"/>
</dbReference>
<dbReference type="SUPFAM" id="SSF47240">
    <property type="entry name" value="Ferritin-like"/>
    <property type="match status" value="1"/>
</dbReference>
<organism evidence="4 5">
    <name type="scientific">Aquicella siphonis</name>
    <dbReference type="NCBI Taxonomy" id="254247"/>
    <lineage>
        <taxon>Bacteria</taxon>
        <taxon>Pseudomonadati</taxon>
        <taxon>Pseudomonadota</taxon>
        <taxon>Gammaproteobacteria</taxon>
        <taxon>Legionellales</taxon>
        <taxon>Coxiellaceae</taxon>
        <taxon>Aquicella</taxon>
    </lineage>
</organism>
<proteinExistence type="inferred from homology"/>
<dbReference type="OrthoDB" id="9797687at2"/>
<evidence type="ECO:0000256" key="2">
    <source>
        <dbReference type="RuleBase" id="RU003875"/>
    </source>
</evidence>
<dbReference type="InterPro" id="IPR009078">
    <property type="entry name" value="Ferritin-like_SF"/>
</dbReference>
<accession>A0A5E4PLX9</accession>
<dbReference type="GO" id="GO:0003677">
    <property type="term" value="F:DNA binding"/>
    <property type="evidence" value="ECO:0007669"/>
    <property type="project" value="UniProtKB-KW"/>
</dbReference>
<dbReference type="InterPro" id="IPR012347">
    <property type="entry name" value="Ferritin-like"/>
</dbReference>
<dbReference type="InterPro" id="IPR002177">
    <property type="entry name" value="DPS_DNA-bd"/>
</dbReference>